<accession>A0A1T5CVB5</accession>
<dbReference type="PANTHER" id="PTHR39173">
    <property type="entry name" value="ACETYLTRANSFERASE"/>
    <property type="match status" value="1"/>
</dbReference>
<dbReference type="InterPro" id="IPR000182">
    <property type="entry name" value="GNAT_dom"/>
</dbReference>
<dbReference type="SUPFAM" id="SSF55729">
    <property type="entry name" value="Acyl-CoA N-acyltransferases (Nat)"/>
    <property type="match status" value="1"/>
</dbReference>
<dbReference type="PANTHER" id="PTHR39173:SF1">
    <property type="entry name" value="ACETYLTRANSFERASE"/>
    <property type="match status" value="1"/>
</dbReference>
<dbReference type="Pfam" id="PF13302">
    <property type="entry name" value="Acetyltransf_3"/>
    <property type="match status" value="1"/>
</dbReference>
<evidence type="ECO:0000313" key="3">
    <source>
        <dbReference type="Proteomes" id="UP000243406"/>
    </source>
</evidence>
<evidence type="ECO:0000259" key="1">
    <source>
        <dbReference type="PROSITE" id="PS51186"/>
    </source>
</evidence>
<organism evidence="2 3">
    <name type="scientific">Acetoanaerobium noterae</name>
    <dbReference type="NCBI Taxonomy" id="745369"/>
    <lineage>
        <taxon>Bacteria</taxon>
        <taxon>Bacillati</taxon>
        <taxon>Bacillota</taxon>
        <taxon>Clostridia</taxon>
        <taxon>Peptostreptococcales</taxon>
        <taxon>Filifactoraceae</taxon>
        <taxon>Acetoanaerobium</taxon>
    </lineage>
</organism>
<dbReference type="AlphaFoldDB" id="A0A1T5CVB5"/>
<dbReference type="GO" id="GO:0016747">
    <property type="term" value="F:acyltransferase activity, transferring groups other than amino-acyl groups"/>
    <property type="evidence" value="ECO:0007669"/>
    <property type="project" value="InterPro"/>
</dbReference>
<reference evidence="3" key="1">
    <citation type="submission" date="2017-02" db="EMBL/GenBank/DDBJ databases">
        <authorList>
            <person name="Varghese N."/>
            <person name="Submissions S."/>
        </authorList>
    </citation>
    <scope>NUCLEOTIDE SEQUENCE [LARGE SCALE GENOMIC DNA]</scope>
    <source>
        <strain evidence="3">ATCC 35199</strain>
    </source>
</reference>
<proteinExistence type="predicted"/>
<evidence type="ECO:0000313" key="2">
    <source>
        <dbReference type="EMBL" id="SKB63317.1"/>
    </source>
</evidence>
<name>A0A1T5CVB5_9FIRM</name>
<dbReference type="Gene3D" id="3.40.630.30">
    <property type="match status" value="1"/>
</dbReference>
<dbReference type="CDD" id="cd04301">
    <property type="entry name" value="NAT_SF"/>
    <property type="match status" value="1"/>
</dbReference>
<sequence>MGKIFLAPPNKIYESTFKTYVNSYKEVNDSHYFGIYEKALEDFDLYLSSLDEASKGINIGDWVATSTFWLVDEDEVVGVARVRHEEVFEAGHIGYDIAPRYRGRGYGKQILKLVLIEASKRGFDEVVITIREDNLASKQIAKACDAVWIEQFYDEKSMETRDRYSISTAKYRKVNIFNKKSIITGLLTMAVLTTSVYALDKNEAFKDLFDNKSQYLEESSTHPQRSAQLNGIKATLVSMAGDEKNAYFVIDFENTNGRAFKGNNIAFEQFQIKINRPKFVWFNQNIGVENSGSGMSWRVVNSENEDFGKKPRLFVVMSENDKIAGETGEIVIENIIEELNPVSLDNLSKSKLDLYKLYTESTANYKQTIVDNSEEIKWAKENKDDMYQTEYENNIPSHKLQPRGLDRQMFEDLDGVFIDNIAFVDGKLHIVTRFINQRQSFGPTLSQKVQGKGSSQTDINPIYNIFESASNQDSSYGYYVYDISTPEELKQYDLSGWYSKELNKTQGVWKIPFNANYKVTNKKIKLDEKIKIDDEESIVESLSISPISIELNLNGKNPNNGYVNLKVFDKSGSEIFLNGGSNMSSKTKATYVWTFMEPVDINAINKIVIEGNEIILKN</sequence>
<dbReference type="PROSITE" id="PS51186">
    <property type="entry name" value="GNAT"/>
    <property type="match status" value="1"/>
</dbReference>
<gene>
    <name evidence="2" type="ORF">SAMN02745120_2379</name>
</gene>
<dbReference type="EMBL" id="FUYN01000006">
    <property type="protein sequence ID" value="SKB63317.1"/>
    <property type="molecule type" value="Genomic_DNA"/>
</dbReference>
<dbReference type="Proteomes" id="UP000243406">
    <property type="component" value="Unassembled WGS sequence"/>
</dbReference>
<feature type="domain" description="N-acetyltransferase" evidence="1">
    <location>
        <begin position="22"/>
        <end position="159"/>
    </location>
</feature>
<dbReference type="OrthoDB" id="9810615at2"/>
<keyword evidence="3" id="KW-1185">Reference proteome</keyword>
<dbReference type="InterPro" id="IPR016181">
    <property type="entry name" value="Acyl_CoA_acyltransferase"/>
</dbReference>
<protein>
    <submittedName>
        <fullName evidence="2">Predicted acetyltransferase</fullName>
    </submittedName>
</protein>
<dbReference type="RefSeq" id="WP_079590163.1">
    <property type="nucleotide sequence ID" value="NZ_FUYN01000006.1"/>
</dbReference>
<keyword evidence="2" id="KW-0808">Transferase</keyword>